<feature type="region of interest" description="Disordered" evidence="1">
    <location>
        <begin position="104"/>
        <end position="123"/>
    </location>
</feature>
<sequence length="123" mass="14064">MRGSEIGSGQFSGHGSIRHRFGAIITGFKRCHFILCLKPIPNPRQILFFIFRKGCRKNCLNLSSAPYVETLPFQLRFRRSESGCQWRLSWYPTSWSTRVEEEYARGGDARARPRSNCCGASDS</sequence>
<reference evidence="2 3" key="1">
    <citation type="submission" date="2019-06" db="EMBL/GenBank/DDBJ databases">
        <title>WGS assembly of Gossypium darwinii.</title>
        <authorList>
            <person name="Chen Z.J."/>
            <person name="Sreedasyam A."/>
            <person name="Ando A."/>
            <person name="Song Q."/>
            <person name="De L."/>
            <person name="Hulse-Kemp A."/>
            <person name="Ding M."/>
            <person name="Ye W."/>
            <person name="Kirkbride R."/>
            <person name="Jenkins J."/>
            <person name="Plott C."/>
            <person name="Lovell J."/>
            <person name="Lin Y.-M."/>
            <person name="Vaughn R."/>
            <person name="Liu B."/>
            <person name="Li W."/>
            <person name="Simpson S."/>
            <person name="Scheffler B."/>
            <person name="Saski C."/>
            <person name="Grover C."/>
            <person name="Hu G."/>
            <person name="Conover J."/>
            <person name="Carlson J."/>
            <person name="Shu S."/>
            <person name="Boston L."/>
            <person name="Williams M."/>
            <person name="Peterson D."/>
            <person name="Mcgee K."/>
            <person name="Jones D."/>
            <person name="Wendel J."/>
            <person name="Stelly D."/>
            <person name="Grimwood J."/>
            <person name="Schmutz J."/>
        </authorList>
    </citation>
    <scope>NUCLEOTIDE SEQUENCE [LARGE SCALE GENOMIC DNA]</scope>
    <source>
        <strain evidence="2">1808015.09</strain>
    </source>
</reference>
<dbReference type="EMBL" id="CM017703">
    <property type="protein sequence ID" value="TYG76840.1"/>
    <property type="molecule type" value="Genomic_DNA"/>
</dbReference>
<evidence type="ECO:0000313" key="2">
    <source>
        <dbReference type="EMBL" id="TYG76840.1"/>
    </source>
</evidence>
<organism evidence="2 3">
    <name type="scientific">Gossypium darwinii</name>
    <name type="common">Darwin's cotton</name>
    <name type="synonym">Gossypium barbadense var. darwinii</name>
    <dbReference type="NCBI Taxonomy" id="34276"/>
    <lineage>
        <taxon>Eukaryota</taxon>
        <taxon>Viridiplantae</taxon>
        <taxon>Streptophyta</taxon>
        <taxon>Embryophyta</taxon>
        <taxon>Tracheophyta</taxon>
        <taxon>Spermatophyta</taxon>
        <taxon>Magnoliopsida</taxon>
        <taxon>eudicotyledons</taxon>
        <taxon>Gunneridae</taxon>
        <taxon>Pentapetalae</taxon>
        <taxon>rosids</taxon>
        <taxon>malvids</taxon>
        <taxon>Malvales</taxon>
        <taxon>Malvaceae</taxon>
        <taxon>Malvoideae</taxon>
        <taxon>Gossypium</taxon>
    </lineage>
</organism>
<evidence type="ECO:0000256" key="1">
    <source>
        <dbReference type="SAM" id="MobiDB-lite"/>
    </source>
</evidence>
<name>A0A5D2D790_GOSDA</name>
<accession>A0A5D2D790</accession>
<keyword evidence="3" id="KW-1185">Reference proteome</keyword>
<gene>
    <name evidence="2" type="ORF">ES288_D03G147000v1</name>
</gene>
<proteinExistence type="predicted"/>
<dbReference type="Proteomes" id="UP000323506">
    <property type="component" value="Chromosome D03"/>
</dbReference>
<dbReference type="AlphaFoldDB" id="A0A5D2D790"/>
<evidence type="ECO:0000313" key="3">
    <source>
        <dbReference type="Proteomes" id="UP000323506"/>
    </source>
</evidence>
<protein>
    <submittedName>
        <fullName evidence="2">Uncharacterized protein</fullName>
    </submittedName>
</protein>